<evidence type="ECO:0000256" key="4">
    <source>
        <dbReference type="ARBA" id="ARBA00023242"/>
    </source>
</evidence>
<dbReference type="PROSITE" id="PS51293">
    <property type="entry name" value="SANT"/>
    <property type="match status" value="1"/>
</dbReference>
<evidence type="ECO:0000256" key="3">
    <source>
        <dbReference type="ARBA" id="ARBA00023163"/>
    </source>
</evidence>
<feature type="compositionally biased region" description="Basic and acidic residues" evidence="5">
    <location>
        <begin position="900"/>
        <end position="909"/>
    </location>
</feature>
<dbReference type="Pfam" id="PF24662">
    <property type="entry name" value="DUF7650"/>
    <property type="match status" value="1"/>
</dbReference>
<evidence type="ECO:0000256" key="5">
    <source>
        <dbReference type="SAM" id="MobiDB-lite"/>
    </source>
</evidence>
<sequence length="967" mass="108052">MESDLLNCDENPTEEAPLEQLLCPDSPDISDLFGEQQVNPRIGEEFQVGIPPMITGSEYIQLLMNPTDSNVIFDVSHSFLMGLPIPIMRLNGEMDNIEDQGWGIVGNSDDAVNTDKSVKCRKSKKNQISIGKKGLKVEASEMDVELNNRKESKPSNIEVKTAGNTNIVDRPRTSTGYSLVPGSPGEPWSDAEKDSFLLGLYIFGKSFFQIKRFLGNKEMGDILSFYYGKFYRCKEYLRWLDCRKPRSRKCVYGRKIFSGWRQQQLLSRLLPHVPENSQSTLLEVSKSFAEGRTSLENYVFSLKATVGIHALVESVGIGMGKEDLTSLAMEPVKINQVFPSCPTVPTGKACSALTSSDIIKFLTGDFRLSKARCNDIFWEAVWPRLLARGWHSEQPKNRGYISSKDYLVFLMPGVKKFSRRKLVKGDHYFDSVSDILNKVVSEPKLLELEAEARVNSCNDDRWVREEISDPDDPSNHRTHYLKPRVSNCNSKRMKFVVVDSSLLHGGKSSKVREMRYLPDEFKGISKLTRLSRENEERLFAKLMDEYDLNAANMPLTGEKKHKKSIFDTGSQKSMKFMVVDTSSVHGGKLSKVRALRYSSVESKIILDMKCLSREDKANSSDNSPDVVEMLLNAEPDASDSRLDGDKILDISNYSRVAIDGASSNEKAHNSDTTNKTVIHQDKQTSESAKNQSERIMKHHLSRRAKYDNADNLAPLTKRRRLTACAKTETSRIENIMVGLRSKEVGSCCALNSPDAGKNDVSSVCPFVDKTPMMSPSVEASAKEESNKGVVSGSFFGMEMFHGKSEKCQLSPSIDLNSSQIPLDSENGELSMMEVENSQGMNSDDSCFHANEHNPEALESSADIGAAQQQPNMNPRRQSTRNRPLTTKALEALECGFLKNKREQKSKEVPTRQIPFSTPSRKARSRLKVSAKCGIAETGIVELKKEKGGDQVNETSIANEDMVGELPD</sequence>
<dbReference type="Pfam" id="PF25826">
    <property type="entry name" value="DUF7952"/>
    <property type="match status" value="1"/>
</dbReference>
<keyword evidence="8" id="KW-1185">Reference proteome</keyword>
<dbReference type="Gene3D" id="1.10.10.60">
    <property type="entry name" value="Homeodomain-like"/>
    <property type="match status" value="1"/>
</dbReference>
<keyword evidence="4" id="KW-0539">Nucleus</keyword>
<accession>A0ABQ8ID80</accession>
<feature type="domain" description="SANT" evidence="6">
    <location>
        <begin position="183"/>
        <end position="234"/>
    </location>
</feature>
<dbReference type="InterPro" id="IPR017884">
    <property type="entry name" value="SANT_dom"/>
</dbReference>
<keyword evidence="3" id="KW-0804">Transcription</keyword>
<keyword evidence="2" id="KW-0805">Transcription regulation</keyword>
<reference evidence="7 8" key="1">
    <citation type="submission" date="2021-02" db="EMBL/GenBank/DDBJ databases">
        <title>Plant Genome Project.</title>
        <authorList>
            <person name="Zhang R.-G."/>
        </authorList>
    </citation>
    <scope>NUCLEOTIDE SEQUENCE [LARGE SCALE GENOMIC DNA]</scope>
    <source>
        <tissue evidence="7">Leaves</tissue>
    </source>
</reference>
<dbReference type="PANTHER" id="PTHR13859:SF31">
    <property type="entry name" value="ELM2 DOMAIN-CONTAINING PROTEIN"/>
    <property type="match status" value="1"/>
</dbReference>
<organism evidence="7 8">
    <name type="scientific">Xanthoceras sorbifolium</name>
    <dbReference type="NCBI Taxonomy" id="99658"/>
    <lineage>
        <taxon>Eukaryota</taxon>
        <taxon>Viridiplantae</taxon>
        <taxon>Streptophyta</taxon>
        <taxon>Embryophyta</taxon>
        <taxon>Tracheophyta</taxon>
        <taxon>Spermatophyta</taxon>
        <taxon>Magnoliopsida</taxon>
        <taxon>eudicotyledons</taxon>
        <taxon>Gunneridae</taxon>
        <taxon>Pentapetalae</taxon>
        <taxon>rosids</taxon>
        <taxon>malvids</taxon>
        <taxon>Sapindales</taxon>
        <taxon>Sapindaceae</taxon>
        <taxon>Xanthoceroideae</taxon>
        <taxon>Xanthoceras</taxon>
    </lineage>
</organism>
<name>A0ABQ8ID80_9ROSI</name>
<dbReference type="EMBL" id="JAFEMO010000003">
    <property type="protein sequence ID" value="KAH7574625.1"/>
    <property type="molecule type" value="Genomic_DNA"/>
</dbReference>
<dbReference type="InterPro" id="IPR056067">
    <property type="entry name" value="DUF7650"/>
</dbReference>
<comment type="caution">
    <text evidence="7">The sequence shown here is derived from an EMBL/GenBank/DDBJ whole genome shotgun (WGS) entry which is preliminary data.</text>
</comment>
<evidence type="ECO:0000259" key="6">
    <source>
        <dbReference type="PROSITE" id="PS51293"/>
    </source>
</evidence>
<feature type="region of interest" description="Disordered" evidence="5">
    <location>
        <begin position="855"/>
        <end position="884"/>
    </location>
</feature>
<evidence type="ECO:0000256" key="2">
    <source>
        <dbReference type="ARBA" id="ARBA00023015"/>
    </source>
</evidence>
<feature type="compositionally biased region" description="Polar residues" evidence="5">
    <location>
        <begin position="866"/>
        <end position="884"/>
    </location>
</feature>
<dbReference type="PANTHER" id="PTHR13859">
    <property type="entry name" value="ATROPHIN-RELATED"/>
    <property type="match status" value="1"/>
</dbReference>
<evidence type="ECO:0000256" key="1">
    <source>
        <dbReference type="ARBA" id="ARBA00004123"/>
    </source>
</evidence>
<comment type="subcellular location">
    <subcellularLocation>
        <location evidence="1">Nucleus</location>
    </subcellularLocation>
</comment>
<proteinExistence type="predicted"/>
<protein>
    <recommendedName>
        <fullName evidence="6">SANT domain-containing protein</fullName>
    </recommendedName>
</protein>
<feature type="region of interest" description="Disordered" evidence="5">
    <location>
        <begin position="900"/>
        <end position="924"/>
    </location>
</feature>
<dbReference type="InterPro" id="IPR057712">
    <property type="entry name" value="DUF7952"/>
</dbReference>
<dbReference type="Proteomes" id="UP000827721">
    <property type="component" value="Unassembled WGS sequence"/>
</dbReference>
<gene>
    <name evidence="7" type="ORF">JRO89_XS03G0322800</name>
</gene>
<dbReference type="InterPro" id="IPR009057">
    <property type="entry name" value="Homeodomain-like_sf"/>
</dbReference>
<evidence type="ECO:0000313" key="7">
    <source>
        <dbReference type="EMBL" id="KAH7574625.1"/>
    </source>
</evidence>
<evidence type="ECO:0000313" key="8">
    <source>
        <dbReference type="Proteomes" id="UP000827721"/>
    </source>
</evidence>
<dbReference type="SUPFAM" id="SSF46689">
    <property type="entry name" value="Homeodomain-like"/>
    <property type="match status" value="1"/>
</dbReference>